<reference evidence="1 2" key="1">
    <citation type="submission" date="2018-06" db="EMBL/GenBank/DDBJ databases">
        <authorList>
            <consortium name="Pathogen Informatics"/>
            <person name="Doyle S."/>
        </authorList>
    </citation>
    <scope>NUCLEOTIDE SEQUENCE [LARGE SCALE GENOMIC DNA]</scope>
    <source>
        <strain evidence="1 2">NCTC13184</strain>
    </source>
</reference>
<sequence length="58" mass="6114">MPTIDMERDVTHGDCDADLNGFSSLASASAVMRSHASHGPFCMPYLAAHAYVSAGVED</sequence>
<gene>
    <name evidence="1" type="ORF">NCTC13184_07383</name>
</gene>
<name>A0A379X4Q5_9NOCA</name>
<organism evidence="1 2">
    <name type="scientific">Nocardia africana</name>
    <dbReference type="NCBI Taxonomy" id="134964"/>
    <lineage>
        <taxon>Bacteria</taxon>
        <taxon>Bacillati</taxon>
        <taxon>Actinomycetota</taxon>
        <taxon>Actinomycetes</taxon>
        <taxon>Mycobacteriales</taxon>
        <taxon>Nocardiaceae</taxon>
        <taxon>Nocardia</taxon>
    </lineage>
</organism>
<proteinExistence type="predicted"/>
<dbReference type="Proteomes" id="UP000255082">
    <property type="component" value="Unassembled WGS sequence"/>
</dbReference>
<accession>A0A379X4Q5</accession>
<dbReference type="EMBL" id="UGRU01000002">
    <property type="protein sequence ID" value="SUH72025.1"/>
    <property type="molecule type" value="Genomic_DNA"/>
</dbReference>
<evidence type="ECO:0000313" key="1">
    <source>
        <dbReference type="EMBL" id="SUH72025.1"/>
    </source>
</evidence>
<dbReference type="AlphaFoldDB" id="A0A379X4Q5"/>
<evidence type="ECO:0000313" key="2">
    <source>
        <dbReference type="Proteomes" id="UP000255082"/>
    </source>
</evidence>
<protein>
    <submittedName>
        <fullName evidence="1">Uncharacterized protein</fullName>
    </submittedName>
</protein>